<dbReference type="GO" id="GO:0005886">
    <property type="term" value="C:plasma membrane"/>
    <property type="evidence" value="ECO:0007669"/>
    <property type="project" value="UniProtKB-SubCell"/>
</dbReference>
<evidence type="ECO:0000256" key="1">
    <source>
        <dbReference type="ARBA" id="ARBA00004236"/>
    </source>
</evidence>
<name>A0A940MRW2_9RHOB</name>
<evidence type="ECO:0000256" key="14">
    <source>
        <dbReference type="SAM" id="SignalP"/>
    </source>
</evidence>
<evidence type="ECO:0000256" key="5">
    <source>
        <dbReference type="ARBA" id="ARBA00022723"/>
    </source>
</evidence>
<evidence type="ECO:0000313" key="15">
    <source>
        <dbReference type="EMBL" id="MBP0484269.1"/>
    </source>
</evidence>
<gene>
    <name evidence="15" type="primary">modA</name>
    <name evidence="15" type="ORF">J5474_17480</name>
</gene>
<dbReference type="GO" id="GO:0030973">
    <property type="term" value="F:molybdate ion binding"/>
    <property type="evidence" value="ECO:0007669"/>
    <property type="project" value="TreeGrafter"/>
</dbReference>
<comment type="subunit">
    <text evidence="10">The complex is composed of two ATP-binding proteins (ModC), two transmembrane proteins (ModB) and a solute-binding protein (ModA).</text>
</comment>
<dbReference type="PANTHER" id="PTHR30632:SF17">
    <property type="entry name" value="MOLYBDATE-BINDING PROTEIN MODA"/>
    <property type="match status" value="1"/>
</dbReference>
<feature type="chain" id="PRO_5037758331" description="Molybdate-binding protein ModA" evidence="14">
    <location>
        <begin position="20"/>
        <end position="249"/>
    </location>
</feature>
<keyword evidence="3" id="KW-0813">Transport</keyword>
<feature type="binding site" evidence="13">
    <location>
        <position position="185"/>
    </location>
    <ligand>
        <name>molybdate</name>
        <dbReference type="ChEBI" id="CHEBI:36264"/>
    </ligand>
</feature>
<evidence type="ECO:0000256" key="10">
    <source>
        <dbReference type="ARBA" id="ARBA00062515"/>
    </source>
</evidence>
<keyword evidence="7" id="KW-0472">Membrane</keyword>
<evidence type="ECO:0000313" key="16">
    <source>
        <dbReference type="Proteomes" id="UP000675940"/>
    </source>
</evidence>
<dbReference type="NCBIfam" id="TIGR01256">
    <property type="entry name" value="modA"/>
    <property type="match status" value="1"/>
</dbReference>
<dbReference type="GO" id="GO:0030288">
    <property type="term" value="C:outer membrane-bounded periplasmic space"/>
    <property type="evidence" value="ECO:0007669"/>
    <property type="project" value="TreeGrafter"/>
</dbReference>
<feature type="signal peptide" evidence="14">
    <location>
        <begin position="1"/>
        <end position="19"/>
    </location>
</feature>
<evidence type="ECO:0000256" key="11">
    <source>
        <dbReference type="ARBA" id="ARBA00073171"/>
    </source>
</evidence>
<proteinExistence type="inferred from homology"/>
<accession>A0A940MRW2</accession>
<evidence type="ECO:0000256" key="9">
    <source>
        <dbReference type="ARBA" id="ARBA00056002"/>
    </source>
</evidence>
<keyword evidence="16" id="KW-1185">Reference proteome</keyword>
<dbReference type="AlphaFoldDB" id="A0A940MRW2"/>
<sequence length="249" mass="25758">MIRFLACLFAVFLAPPLWARDVTVFAAASLGTALEEIARAYEAETGDHVTASYAGSSVLARQIEQGAPADVFLSANTDWMDALEGGGLLAPGTRRDLLGNALVLVSAEPGTPVTLTAQTDLPALLAGGKLAMALVDSVPAGIYGKAALTSLGLWSGVAPSVAQSDNVRSTLALVATGAAPFGIVYATDAQAEPRVHARATFPDDSHPPITYPAAALTGHEQAGLPFLTFLATPQARAMFERNGFRVLAE</sequence>
<organism evidence="15 16">
    <name type="scientific">Sagittula salina</name>
    <dbReference type="NCBI Taxonomy" id="2820268"/>
    <lineage>
        <taxon>Bacteria</taxon>
        <taxon>Pseudomonadati</taxon>
        <taxon>Pseudomonadota</taxon>
        <taxon>Alphaproteobacteria</taxon>
        <taxon>Rhodobacterales</taxon>
        <taxon>Roseobacteraceae</taxon>
        <taxon>Sagittula</taxon>
    </lineage>
</organism>
<evidence type="ECO:0000256" key="8">
    <source>
        <dbReference type="ARBA" id="ARBA00023245"/>
    </source>
</evidence>
<comment type="function">
    <text evidence="9">Involved in the transport of molybdenum into the cell. Part of the binding-protein-dependent transport system ModABCD.</text>
</comment>
<evidence type="ECO:0000256" key="2">
    <source>
        <dbReference type="ARBA" id="ARBA00009175"/>
    </source>
</evidence>
<feature type="binding site" evidence="13">
    <location>
        <position position="140"/>
    </location>
    <ligand>
        <name>molybdate</name>
        <dbReference type="ChEBI" id="CHEBI:36264"/>
    </ligand>
</feature>
<comment type="subcellular location">
    <subcellularLocation>
        <location evidence="1">Cell membrane</location>
    </subcellularLocation>
</comment>
<protein>
    <recommendedName>
        <fullName evidence="11">Molybdate-binding protein ModA</fullName>
    </recommendedName>
    <alternativeName>
        <fullName evidence="12">Molybdate/tungstate-binding protein ModA</fullName>
    </alternativeName>
</protein>
<dbReference type="Gene3D" id="3.40.190.10">
    <property type="entry name" value="Periplasmic binding protein-like II"/>
    <property type="match status" value="2"/>
</dbReference>
<dbReference type="RefSeq" id="WP_209362462.1">
    <property type="nucleotide sequence ID" value="NZ_JAGISH010000011.1"/>
</dbReference>
<evidence type="ECO:0000256" key="4">
    <source>
        <dbReference type="ARBA" id="ARBA00022475"/>
    </source>
</evidence>
<evidence type="ECO:0000256" key="7">
    <source>
        <dbReference type="ARBA" id="ARBA00023136"/>
    </source>
</evidence>
<dbReference type="GO" id="GO:0046872">
    <property type="term" value="F:metal ion binding"/>
    <property type="evidence" value="ECO:0007669"/>
    <property type="project" value="UniProtKB-KW"/>
</dbReference>
<keyword evidence="13" id="KW-0500">Molybdenum</keyword>
<feature type="binding site" evidence="13">
    <location>
        <position position="29"/>
    </location>
    <ligand>
        <name>molybdate</name>
        <dbReference type="ChEBI" id="CHEBI:36264"/>
    </ligand>
</feature>
<comment type="similarity">
    <text evidence="2">Belongs to the bacterial solute-binding protein ModA family.</text>
</comment>
<dbReference type="InterPro" id="IPR005950">
    <property type="entry name" value="ModA"/>
</dbReference>
<dbReference type="InterPro" id="IPR050682">
    <property type="entry name" value="ModA/WtpA"/>
</dbReference>
<dbReference type="Pfam" id="PF13531">
    <property type="entry name" value="SBP_bac_11"/>
    <property type="match status" value="1"/>
</dbReference>
<comment type="caution">
    <text evidence="15">The sequence shown here is derived from an EMBL/GenBank/DDBJ whole genome shotgun (WGS) entry which is preliminary data.</text>
</comment>
<dbReference type="SUPFAM" id="SSF53850">
    <property type="entry name" value="Periplasmic binding protein-like II"/>
    <property type="match status" value="1"/>
</dbReference>
<dbReference type="PIRSF" id="PIRSF004846">
    <property type="entry name" value="ModA"/>
    <property type="match status" value="1"/>
</dbReference>
<dbReference type="FunFam" id="3.40.190.10:FF:000030">
    <property type="entry name" value="Molybdate ABC transporter substrate-binding protein"/>
    <property type="match status" value="1"/>
</dbReference>
<evidence type="ECO:0000256" key="13">
    <source>
        <dbReference type="PIRSR" id="PIRSR004846-1"/>
    </source>
</evidence>
<feature type="binding site" evidence="13">
    <location>
        <position position="56"/>
    </location>
    <ligand>
        <name>molybdate</name>
        <dbReference type="ChEBI" id="CHEBI:36264"/>
    </ligand>
</feature>
<dbReference type="GO" id="GO:0015689">
    <property type="term" value="P:molybdate ion transport"/>
    <property type="evidence" value="ECO:0007669"/>
    <property type="project" value="InterPro"/>
</dbReference>
<dbReference type="EMBL" id="JAGISH010000011">
    <property type="protein sequence ID" value="MBP0484269.1"/>
    <property type="molecule type" value="Genomic_DNA"/>
</dbReference>
<evidence type="ECO:0000256" key="12">
    <source>
        <dbReference type="ARBA" id="ARBA00078141"/>
    </source>
</evidence>
<reference evidence="15" key="1">
    <citation type="submission" date="2021-03" db="EMBL/GenBank/DDBJ databases">
        <title>Sagittula salina sp. nov. strain M10.9X isolated from the marine waste.</title>
        <authorList>
            <person name="Satari L."/>
            <person name="Molina-Menor E."/>
            <person name="Vidal-Verdu A."/>
            <person name="Pascual J."/>
            <person name="Pereto J."/>
            <person name="Porcar M."/>
        </authorList>
    </citation>
    <scope>NUCLEOTIDE SEQUENCE</scope>
    <source>
        <strain evidence="15">M10.9X</strain>
    </source>
</reference>
<evidence type="ECO:0000256" key="6">
    <source>
        <dbReference type="ARBA" id="ARBA00022729"/>
    </source>
</evidence>
<evidence type="ECO:0000256" key="3">
    <source>
        <dbReference type="ARBA" id="ARBA00022448"/>
    </source>
</evidence>
<keyword evidence="5 13" id="KW-0479">Metal-binding</keyword>
<keyword evidence="8" id="KW-0826">Tungsten</keyword>
<dbReference type="Proteomes" id="UP000675940">
    <property type="component" value="Unassembled WGS sequence"/>
</dbReference>
<feature type="binding site" evidence="13">
    <location>
        <position position="167"/>
    </location>
    <ligand>
        <name>molybdate</name>
        <dbReference type="ChEBI" id="CHEBI:36264"/>
    </ligand>
</feature>
<keyword evidence="4" id="KW-1003">Cell membrane</keyword>
<dbReference type="PANTHER" id="PTHR30632">
    <property type="entry name" value="MOLYBDATE-BINDING PERIPLASMIC PROTEIN"/>
    <property type="match status" value="1"/>
</dbReference>
<keyword evidence="6 14" id="KW-0732">Signal</keyword>